<dbReference type="KEGG" id="lel:PVL30_000364"/>
<dbReference type="GO" id="GO:0006782">
    <property type="term" value="P:protoporphyrinogen IX biosynthetic process"/>
    <property type="evidence" value="ECO:0007669"/>
    <property type="project" value="UniProtKB-UniRule"/>
</dbReference>
<sequence>MTLTKLPKDGKVAVLGAGILGLTFTYFLSKLRPDLHFTIYEKTQRPGGWMFSPTLHVKDTGEKIMLEKGPRTLRGVKDGSLLMIDILQKLGLKNQVEVINKSSPANKKYITDSQGEIVQVPNSIASTVKFLKQVKAFDWNLLRGIVFEPFVKPYNGDETVEQFFKRRFKSTIITDNVASAIMHGVYAGDIGKLSIKSILPALKEIEHESGSIVKHVLQQIFKLKTKPKPKLNGTTKDGEIDSKQKVQKLSELLQTYEQLLSPQANLLLLQTRLKDYPMIKLHDGMDALPRHLAQFLIQNTNTVIKYNAPIESCDPVSGLVNGEKFDHIRSTINTHSLANSLPANNPLVPQLNSIQYVSIFLTNLFTRELLLIPQGKPGFGFLRPRYRNVSNNPQALLGTIYDSDIENHVQGLFNDSKPVRNKYNKITIMMGGHYYSHWSIPSNKLNLKIVEDVLAEKLKVDVSRLNVKAITISEGKRDTEIDTIKDNDLVISYSLHSQCIPQYNLGYQETKAKVLEILNKENYKLSFGGTVFAGGLGVPDCVESSLVDALQLK</sequence>
<dbReference type="GO" id="GO:0005743">
    <property type="term" value="C:mitochondrial inner membrane"/>
    <property type="evidence" value="ECO:0007669"/>
    <property type="project" value="UniProtKB-SubCell"/>
</dbReference>
<dbReference type="InterPro" id="IPR050464">
    <property type="entry name" value="Zeta_carotene_desat/Oxidored"/>
</dbReference>
<evidence type="ECO:0000256" key="8">
    <source>
        <dbReference type="ARBA" id="ARBA00023133"/>
    </source>
</evidence>
<keyword evidence="8 11" id="KW-0350">Heme biosynthesis</keyword>
<evidence type="ECO:0000256" key="3">
    <source>
        <dbReference type="ARBA" id="ARBA00010551"/>
    </source>
</evidence>
<keyword evidence="7 11" id="KW-0560">Oxidoreductase</keyword>
<dbReference type="OrthoDB" id="438553at2759"/>
<evidence type="ECO:0000256" key="7">
    <source>
        <dbReference type="ARBA" id="ARBA00023002"/>
    </source>
</evidence>
<evidence type="ECO:0000313" key="14">
    <source>
        <dbReference type="Proteomes" id="UP000001996"/>
    </source>
</evidence>
<dbReference type="OMA" id="NKITIMM"/>
<dbReference type="VEuPathDB" id="FungiDB:LELG_00372"/>
<comment type="catalytic activity">
    <reaction evidence="10 11">
        <text>protoporphyrinogen IX + 3 O2 = protoporphyrin IX + 3 H2O2</text>
        <dbReference type="Rhea" id="RHEA:25576"/>
        <dbReference type="ChEBI" id="CHEBI:15379"/>
        <dbReference type="ChEBI" id="CHEBI:16240"/>
        <dbReference type="ChEBI" id="CHEBI:57306"/>
        <dbReference type="ChEBI" id="CHEBI:57307"/>
        <dbReference type="EC" id="1.3.3.4"/>
    </reaction>
</comment>
<evidence type="ECO:0000256" key="1">
    <source>
        <dbReference type="ARBA" id="ARBA00002600"/>
    </source>
</evidence>
<comment type="function">
    <text evidence="1 11">Catalyzes the 6-electron oxidation of protoporphyrinogen-IX to form protoporphyrin-IX.</text>
</comment>
<dbReference type="UniPathway" id="UPA00251">
    <property type="reaction ID" value="UER00324"/>
</dbReference>
<dbReference type="PANTHER" id="PTHR42923">
    <property type="entry name" value="PROTOPORPHYRINOGEN OXIDASE"/>
    <property type="match status" value="1"/>
</dbReference>
<organism evidence="13 14">
    <name type="scientific">Lodderomyces elongisporus (strain ATCC 11503 / CBS 2605 / JCM 1781 / NBRC 1676 / NRRL YB-4239)</name>
    <name type="common">Yeast</name>
    <name type="synonym">Saccharomyces elongisporus</name>
    <dbReference type="NCBI Taxonomy" id="379508"/>
    <lineage>
        <taxon>Eukaryota</taxon>
        <taxon>Fungi</taxon>
        <taxon>Dikarya</taxon>
        <taxon>Ascomycota</taxon>
        <taxon>Saccharomycotina</taxon>
        <taxon>Pichiomycetes</taxon>
        <taxon>Debaryomycetaceae</taxon>
        <taxon>Candida/Lodderomyces clade</taxon>
        <taxon>Lodderomyces</taxon>
    </lineage>
</organism>
<dbReference type="InterPro" id="IPR004572">
    <property type="entry name" value="Protoporphyrinogen_oxidase"/>
</dbReference>
<dbReference type="HOGENOM" id="CLU_009629_1_2_1"/>
<name>A5DSN6_LODEL</name>
<accession>A5DSN6</accession>
<keyword evidence="14" id="KW-1185">Reference proteome</keyword>
<comment type="cofactor">
    <cofactor evidence="11">
        <name>FAD</name>
        <dbReference type="ChEBI" id="CHEBI:57692"/>
    </cofactor>
    <text evidence="11">Binds 1 FAD per subunit.</text>
</comment>
<keyword evidence="9 11" id="KW-0627">Porphyrin biosynthesis</keyword>
<evidence type="ECO:0000256" key="2">
    <source>
        <dbReference type="ARBA" id="ARBA00005073"/>
    </source>
</evidence>
<evidence type="ECO:0000256" key="6">
    <source>
        <dbReference type="ARBA" id="ARBA00022827"/>
    </source>
</evidence>
<evidence type="ECO:0000256" key="12">
    <source>
        <dbReference type="SAM" id="Phobius"/>
    </source>
</evidence>
<dbReference type="FunCoup" id="A5DSN6">
    <property type="interactions" value="496"/>
</dbReference>
<keyword evidence="12" id="KW-0812">Transmembrane</keyword>
<evidence type="ECO:0000256" key="4">
    <source>
        <dbReference type="ARBA" id="ARBA00012867"/>
    </source>
</evidence>
<dbReference type="Pfam" id="PF13450">
    <property type="entry name" value="NAD_binding_8"/>
    <property type="match status" value="1"/>
</dbReference>
<comment type="pathway">
    <text evidence="2 11">Porphyrin-containing compound metabolism; protoporphyrin-IX biosynthesis; protoporphyrin-IX from protoporphyrinogen-IX: step 1/1.</text>
</comment>
<dbReference type="EMBL" id="CH981524">
    <property type="protein sequence ID" value="EDK42194.1"/>
    <property type="molecule type" value="Genomic_DNA"/>
</dbReference>
<keyword evidence="5 11" id="KW-0285">Flavoprotein</keyword>
<dbReference type="STRING" id="379508.A5DSN6"/>
<comment type="subcellular location">
    <subcellularLocation>
        <location evidence="11">Mitochondrion inner membrane</location>
    </subcellularLocation>
</comment>
<proteinExistence type="inferred from homology"/>
<dbReference type="AlphaFoldDB" id="A5DSN6"/>
<dbReference type="SUPFAM" id="SSF54373">
    <property type="entry name" value="FAD-linked reductases, C-terminal domain"/>
    <property type="match status" value="1"/>
</dbReference>
<dbReference type="NCBIfam" id="TIGR00562">
    <property type="entry name" value="proto_IX_ox"/>
    <property type="match status" value="1"/>
</dbReference>
<keyword evidence="12" id="KW-0472">Membrane</keyword>
<evidence type="ECO:0000256" key="10">
    <source>
        <dbReference type="ARBA" id="ARBA00047554"/>
    </source>
</evidence>
<reference evidence="13 14" key="1">
    <citation type="journal article" date="2009" name="Nature">
        <title>Evolution of pathogenicity and sexual reproduction in eight Candida genomes.</title>
        <authorList>
            <person name="Butler G."/>
            <person name="Rasmussen M.D."/>
            <person name="Lin M.F."/>
            <person name="Santos M.A."/>
            <person name="Sakthikumar S."/>
            <person name="Munro C.A."/>
            <person name="Rheinbay E."/>
            <person name="Grabherr M."/>
            <person name="Forche A."/>
            <person name="Reedy J.L."/>
            <person name="Agrafioti I."/>
            <person name="Arnaud M.B."/>
            <person name="Bates S."/>
            <person name="Brown A.J."/>
            <person name="Brunke S."/>
            <person name="Costanzo M.C."/>
            <person name="Fitzpatrick D.A."/>
            <person name="de Groot P.W."/>
            <person name="Harris D."/>
            <person name="Hoyer L.L."/>
            <person name="Hube B."/>
            <person name="Klis F.M."/>
            <person name="Kodira C."/>
            <person name="Lennard N."/>
            <person name="Logue M.E."/>
            <person name="Martin R."/>
            <person name="Neiman A.M."/>
            <person name="Nikolaou E."/>
            <person name="Quail M.A."/>
            <person name="Quinn J."/>
            <person name="Santos M.C."/>
            <person name="Schmitzberger F.F."/>
            <person name="Sherlock G."/>
            <person name="Shah P."/>
            <person name="Silverstein K.A."/>
            <person name="Skrzypek M.S."/>
            <person name="Soll D."/>
            <person name="Staggs R."/>
            <person name="Stansfield I."/>
            <person name="Stumpf M.P."/>
            <person name="Sudbery P.E."/>
            <person name="Srikantha T."/>
            <person name="Zeng Q."/>
            <person name="Berman J."/>
            <person name="Berriman M."/>
            <person name="Heitman J."/>
            <person name="Gow N.A."/>
            <person name="Lorenz M.C."/>
            <person name="Birren B.W."/>
            <person name="Kellis M."/>
            <person name="Cuomo C.A."/>
        </authorList>
    </citation>
    <scope>NUCLEOTIDE SEQUENCE [LARGE SCALE GENOMIC DNA]</scope>
    <source>
        <strain evidence="14">ATCC 11503 / BCRC 21390 / CBS 2605 / JCM 1781 / NBRC 1676 / NRRL YB-4239</strain>
    </source>
</reference>
<dbReference type="EC" id="1.3.3.4" evidence="4 11"/>
<dbReference type="GeneID" id="5234728"/>
<keyword evidence="12" id="KW-1133">Transmembrane helix</keyword>
<evidence type="ECO:0000256" key="5">
    <source>
        <dbReference type="ARBA" id="ARBA00022630"/>
    </source>
</evidence>
<dbReference type="InParanoid" id="A5DSN6"/>
<protein>
    <recommendedName>
        <fullName evidence="4 11">Protoporphyrinogen oxidase</fullName>
        <ecNumber evidence="4 11">1.3.3.4</ecNumber>
    </recommendedName>
</protein>
<gene>
    <name evidence="13" type="ORF">LELG_00372</name>
</gene>
<dbReference type="SUPFAM" id="SSF51905">
    <property type="entry name" value="FAD/NAD(P)-binding domain"/>
    <property type="match status" value="1"/>
</dbReference>
<dbReference type="InterPro" id="IPR036188">
    <property type="entry name" value="FAD/NAD-bd_sf"/>
</dbReference>
<dbReference type="Proteomes" id="UP000001996">
    <property type="component" value="Unassembled WGS sequence"/>
</dbReference>
<dbReference type="GO" id="GO:0004729">
    <property type="term" value="F:oxygen-dependent protoporphyrinogen oxidase activity"/>
    <property type="evidence" value="ECO:0007669"/>
    <property type="project" value="UniProtKB-UniRule"/>
</dbReference>
<evidence type="ECO:0000256" key="11">
    <source>
        <dbReference type="RuleBase" id="RU367069"/>
    </source>
</evidence>
<comment type="similarity">
    <text evidence="3 11">Belongs to the protoporphyrinogen/coproporphyrinogen oxidase family. Protoporphyrinogen oxidase subfamily.</text>
</comment>
<evidence type="ECO:0000313" key="13">
    <source>
        <dbReference type="EMBL" id="EDK42194.1"/>
    </source>
</evidence>
<dbReference type="eggNOG" id="KOG1276">
    <property type="taxonomic scope" value="Eukaryota"/>
</dbReference>
<evidence type="ECO:0000256" key="9">
    <source>
        <dbReference type="ARBA" id="ARBA00023244"/>
    </source>
</evidence>
<dbReference type="Gene3D" id="3.50.50.60">
    <property type="entry name" value="FAD/NAD(P)-binding domain"/>
    <property type="match status" value="1"/>
</dbReference>
<keyword evidence="6 11" id="KW-0274">FAD</keyword>
<dbReference type="PANTHER" id="PTHR42923:SF3">
    <property type="entry name" value="PROTOPORPHYRINOGEN OXIDASE"/>
    <property type="match status" value="1"/>
</dbReference>
<feature type="transmembrane region" description="Helical" evidence="12">
    <location>
        <begin position="12"/>
        <end position="29"/>
    </location>
</feature>